<keyword evidence="2" id="KW-1185">Reference proteome</keyword>
<comment type="caution">
    <text evidence="1">The sequence shown here is derived from an EMBL/GenBank/DDBJ whole genome shotgun (WGS) entry which is preliminary data.</text>
</comment>
<proteinExistence type="predicted"/>
<dbReference type="Proteomes" id="UP001500393">
    <property type="component" value="Unassembled WGS sequence"/>
</dbReference>
<name>A0ABP4PZX8_9ACTN</name>
<dbReference type="RefSeq" id="WP_344219119.1">
    <property type="nucleotide sequence ID" value="NZ_BAAAOS010000042.1"/>
</dbReference>
<gene>
    <name evidence="1" type="ORF">GCM10009789_56340</name>
</gene>
<organism evidence="1 2">
    <name type="scientific">Kribbella sancticallisti</name>
    <dbReference type="NCBI Taxonomy" id="460087"/>
    <lineage>
        <taxon>Bacteria</taxon>
        <taxon>Bacillati</taxon>
        <taxon>Actinomycetota</taxon>
        <taxon>Actinomycetes</taxon>
        <taxon>Propionibacteriales</taxon>
        <taxon>Kribbellaceae</taxon>
        <taxon>Kribbella</taxon>
    </lineage>
</organism>
<accession>A0ABP4PZX8</accession>
<reference evidence="2" key="1">
    <citation type="journal article" date="2019" name="Int. J. Syst. Evol. Microbiol.">
        <title>The Global Catalogue of Microorganisms (GCM) 10K type strain sequencing project: providing services to taxonomists for standard genome sequencing and annotation.</title>
        <authorList>
            <consortium name="The Broad Institute Genomics Platform"/>
            <consortium name="The Broad Institute Genome Sequencing Center for Infectious Disease"/>
            <person name="Wu L."/>
            <person name="Ma J."/>
        </authorList>
    </citation>
    <scope>NUCLEOTIDE SEQUENCE [LARGE SCALE GENOMIC DNA]</scope>
    <source>
        <strain evidence="2">JCM 14969</strain>
    </source>
</reference>
<protein>
    <submittedName>
        <fullName evidence="1">Uncharacterized protein</fullName>
    </submittedName>
</protein>
<evidence type="ECO:0000313" key="2">
    <source>
        <dbReference type="Proteomes" id="UP001500393"/>
    </source>
</evidence>
<sequence length="123" mass="12591">MCTSDTSSSAAGLDWVPASCTLPTVEQPIRVAEFDDLFTASVRGVERIDPSTLRLTVAADAEAHARDLAGRESRCCSFFGFDFIAAGDAVAMTVTVPAAHVAVLDAFAARATTAAGLGAPVSG</sequence>
<evidence type="ECO:0000313" key="1">
    <source>
        <dbReference type="EMBL" id="GAA1594970.1"/>
    </source>
</evidence>
<dbReference type="EMBL" id="BAAAOS010000042">
    <property type="protein sequence ID" value="GAA1594970.1"/>
    <property type="molecule type" value="Genomic_DNA"/>
</dbReference>